<evidence type="ECO:0000313" key="3">
    <source>
        <dbReference type="Proteomes" id="UP000198440"/>
    </source>
</evidence>
<protein>
    <recommendedName>
        <fullName evidence="4">DUF2937 domain-containing protein</fullName>
    </recommendedName>
</protein>
<dbReference type="OrthoDB" id="193051at2"/>
<gene>
    <name evidence="2" type="ORF">SAMN04488078_1002144</name>
</gene>
<dbReference type="EMBL" id="FZON01000002">
    <property type="protein sequence ID" value="SNS04150.1"/>
    <property type="molecule type" value="Genomic_DNA"/>
</dbReference>
<proteinExistence type="predicted"/>
<dbReference type="AlphaFoldDB" id="A0A239B8B6"/>
<dbReference type="Proteomes" id="UP000198440">
    <property type="component" value="Unassembled WGS sequence"/>
</dbReference>
<feature type="transmembrane region" description="Helical" evidence="1">
    <location>
        <begin position="135"/>
        <end position="156"/>
    </location>
</feature>
<evidence type="ECO:0000256" key="1">
    <source>
        <dbReference type="SAM" id="Phobius"/>
    </source>
</evidence>
<organism evidence="2 3">
    <name type="scientific">Antarctobacter heliothermus</name>
    <dbReference type="NCBI Taxonomy" id="74033"/>
    <lineage>
        <taxon>Bacteria</taxon>
        <taxon>Pseudomonadati</taxon>
        <taxon>Pseudomonadota</taxon>
        <taxon>Alphaproteobacteria</taxon>
        <taxon>Rhodobacterales</taxon>
        <taxon>Roseobacteraceae</taxon>
        <taxon>Antarctobacter</taxon>
    </lineage>
</organism>
<name>A0A239B8B6_9RHOB</name>
<dbReference type="Pfam" id="PF11157">
    <property type="entry name" value="DUF2937"/>
    <property type="match status" value="1"/>
</dbReference>
<sequence>MFLRLLTLVGGLTGAVGLSQFPEFSQQYMQRLGGAVDELERQVTRYEADAAQVGMPLDAYLVALGDEGEMARTQAGNMTSDIARYHRLAAALDTLEGAGPFMRARLAFDMMPDSEVAARALEVYKPAMPVTFEGAVFAGAGFLSGWAVLALGLAILRRSWRMMWGTLGGRGQRPNRTEP</sequence>
<keyword evidence="1" id="KW-0812">Transmembrane</keyword>
<evidence type="ECO:0008006" key="4">
    <source>
        <dbReference type="Google" id="ProtNLM"/>
    </source>
</evidence>
<dbReference type="InterPro" id="IPR022584">
    <property type="entry name" value="DUF2937"/>
</dbReference>
<reference evidence="2 3" key="1">
    <citation type="submission" date="2017-06" db="EMBL/GenBank/DDBJ databases">
        <authorList>
            <person name="Kim H.J."/>
            <person name="Triplett B.A."/>
        </authorList>
    </citation>
    <scope>NUCLEOTIDE SEQUENCE [LARGE SCALE GENOMIC DNA]</scope>
    <source>
        <strain evidence="2 3">DSM 11445</strain>
    </source>
</reference>
<evidence type="ECO:0000313" key="2">
    <source>
        <dbReference type="EMBL" id="SNS04150.1"/>
    </source>
</evidence>
<keyword evidence="1" id="KW-1133">Transmembrane helix</keyword>
<keyword evidence="1" id="KW-0472">Membrane</keyword>
<dbReference type="RefSeq" id="WP_089276148.1">
    <property type="nucleotide sequence ID" value="NZ_FZON01000002.1"/>
</dbReference>
<accession>A0A239B8B6</accession>